<dbReference type="Proteomes" id="UP000509750">
    <property type="component" value="Plasmid unnamed2"/>
</dbReference>
<name>A0A7D5GPA9_9EURY</name>
<dbReference type="EMBL" id="CP058531">
    <property type="protein sequence ID" value="QLG29827.1"/>
    <property type="molecule type" value="Genomic_DNA"/>
</dbReference>
<feature type="region of interest" description="Disordered" evidence="1">
    <location>
        <begin position="327"/>
        <end position="347"/>
    </location>
</feature>
<evidence type="ECO:0000256" key="1">
    <source>
        <dbReference type="SAM" id="MobiDB-lite"/>
    </source>
</evidence>
<dbReference type="OrthoDB" id="301326at2157"/>
<dbReference type="KEGG" id="halg:HUG10_19640"/>
<evidence type="ECO:0000313" key="3">
    <source>
        <dbReference type="EMBL" id="QLG29827.1"/>
    </source>
</evidence>
<feature type="transmembrane region" description="Helical" evidence="2">
    <location>
        <begin position="182"/>
        <end position="202"/>
    </location>
</feature>
<feature type="compositionally biased region" description="Basic and acidic residues" evidence="1">
    <location>
        <begin position="333"/>
        <end position="347"/>
    </location>
</feature>
<dbReference type="AlphaFoldDB" id="A0A7D5GPA9"/>
<gene>
    <name evidence="3" type="ORF">HUG10_19640</name>
</gene>
<keyword evidence="2" id="KW-0472">Membrane</keyword>
<feature type="transmembrane region" description="Helical" evidence="2">
    <location>
        <begin position="274"/>
        <end position="294"/>
    </location>
</feature>
<reference evidence="3 4" key="1">
    <citation type="submission" date="2020-07" db="EMBL/GenBank/DDBJ databases">
        <title>Gai3-2, isolated from salt lake.</title>
        <authorList>
            <person name="Cui H."/>
            <person name="Shi X."/>
        </authorList>
    </citation>
    <scope>NUCLEOTIDE SEQUENCE [LARGE SCALE GENOMIC DNA]</scope>
    <source>
        <strain evidence="3 4">Gai3-2</strain>
        <plasmid evidence="3 4">unnamed2</plasmid>
    </source>
</reference>
<geneLocation type="plasmid" evidence="3 4">
    <name>unnamed2</name>
</geneLocation>
<protein>
    <submittedName>
        <fullName evidence="3">Uncharacterized protein</fullName>
    </submittedName>
</protein>
<keyword evidence="4" id="KW-1185">Reference proteome</keyword>
<dbReference type="GeneID" id="56031095"/>
<keyword evidence="2" id="KW-0812">Transmembrane</keyword>
<feature type="transmembrane region" description="Helical" evidence="2">
    <location>
        <begin position="208"/>
        <end position="228"/>
    </location>
</feature>
<evidence type="ECO:0000256" key="2">
    <source>
        <dbReference type="SAM" id="Phobius"/>
    </source>
</evidence>
<feature type="transmembrane region" description="Helical" evidence="2">
    <location>
        <begin position="134"/>
        <end position="150"/>
    </location>
</feature>
<proteinExistence type="predicted"/>
<sequence>MGSVQPEGEIDGPIDENITICWDCVEWEDNNVADQKTKRAIELKTASKEPSLKYTKACLREFSEKLRVFAHTGRAVILRRALVATIGLTVLLAMGVAAAGAIGALFVSPETGLHWAGSTVTQYQAIGSVLFDRPWLAFVGIAVGYVVHVYEQERAYERELFRDKRRRGETPSVGHGRPRWQFVAGLAAVGLFGAVDWILIRHNVFPEGMLFGALIFWSVGSAGVAFYLRKALRKDRDIHGQPVNPAPWVFGSWYALFVALAGATTSYLTSGSLLPPTVFESTLIATPAVGALYVGRRLAEQRSVWGARTMYSIRSVIDRVWSLDDDWPPTEQNQKHANPDDTDPHNG</sequence>
<keyword evidence="3" id="KW-0614">Plasmid</keyword>
<dbReference type="RefSeq" id="WP_179171401.1">
    <property type="nucleotide sequence ID" value="NZ_CP058531.1"/>
</dbReference>
<feature type="transmembrane region" description="Helical" evidence="2">
    <location>
        <begin position="248"/>
        <end position="268"/>
    </location>
</feature>
<keyword evidence="2" id="KW-1133">Transmembrane helix</keyword>
<evidence type="ECO:0000313" key="4">
    <source>
        <dbReference type="Proteomes" id="UP000509750"/>
    </source>
</evidence>
<feature type="transmembrane region" description="Helical" evidence="2">
    <location>
        <begin position="81"/>
        <end position="107"/>
    </location>
</feature>
<accession>A0A7D5GPA9</accession>
<organism evidence="3 4">
    <name type="scientific">Halorarum halophilum</name>
    <dbReference type="NCBI Taxonomy" id="2743090"/>
    <lineage>
        <taxon>Archaea</taxon>
        <taxon>Methanobacteriati</taxon>
        <taxon>Methanobacteriota</taxon>
        <taxon>Stenosarchaea group</taxon>
        <taxon>Halobacteria</taxon>
        <taxon>Halobacteriales</taxon>
        <taxon>Haloferacaceae</taxon>
        <taxon>Halorarum</taxon>
    </lineage>
</organism>